<protein>
    <submittedName>
        <fullName evidence="2">Uncharacterized protein</fullName>
    </submittedName>
</protein>
<dbReference type="EMBL" id="FMAJ01000016">
    <property type="protein sequence ID" value="SCB61290.1"/>
    <property type="molecule type" value="Genomic_DNA"/>
</dbReference>
<keyword evidence="1" id="KW-0472">Membrane</keyword>
<proteinExistence type="predicted"/>
<name>A0A1C3YA04_9HYPH</name>
<evidence type="ECO:0000313" key="3">
    <source>
        <dbReference type="Proteomes" id="UP000198723"/>
    </source>
</evidence>
<sequence length="57" mass="6130">MPFRGGKIGTSRRLTISFRSAITGSGVGTVLLRVIWAKSEYFNLSVTVFAAIPLASQ</sequence>
<dbReference type="STRING" id="1138170.GA0061105_11695"/>
<keyword evidence="1" id="KW-0812">Transmembrane</keyword>
<evidence type="ECO:0000256" key="1">
    <source>
        <dbReference type="SAM" id="Phobius"/>
    </source>
</evidence>
<evidence type="ECO:0000313" key="2">
    <source>
        <dbReference type="EMBL" id="SCB61290.1"/>
    </source>
</evidence>
<accession>A0A1C3YA04</accession>
<reference evidence="2 3" key="1">
    <citation type="submission" date="2016-08" db="EMBL/GenBank/DDBJ databases">
        <authorList>
            <person name="Seilhamer J.J."/>
        </authorList>
    </citation>
    <scope>NUCLEOTIDE SEQUENCE [LARGE SCALE GENOMIC DNA]</scope>
    <source>
        <strain evidence="2 3">HBR26</strain>
    </source>
</reference>
<keyword evidence="1" id="KW-1133">Transmembrane helix</keyword>
<feature type="transmembrane region" description="Helical" evidence="1">
    <location>
        <begin position="16"/>
        <end position="36"/>
    </location>
</feature>
<dbReference type="AlphaFoldDB" id="A0A1C3YA04"/>
<dbReference type="Proteomes" id="UP000198723">
    <property type="component" value="Unassembled WGS sequence"/>
</dbReference>
<organism evidence="2 3">
    <name type="scientific">Rhizobium aethiopicum</name>
    <dbReference type="NCBI Taxonomy" id="1138170"/>
    <lineage>
        <taxon>Bacteria</taxon>
        <taxon>Pseudomonadati</taxon>
        <taxon>Pseudomonadota</taxon>
        <taxon>Alphaproteobacteria</taxon>
        <taxon>Hyphomicrobiales</taxon>
        <taxon>Rhizobiaceae</taxon>
        <taxon>Rhizobium/Agrobacterium group</taxon>
        <taxon>Rhizobium</taxon>
    </lineage>
</organism>
<gene>
    <name evidence="2" type="ORF">GA0061105_11695</name>
</gene>